<protein>
    <submittedName>
        <fullName evidence="1">Translation initiation factor 2</fullName>
    </submittedName>
</protein>
<dbReference type="GO" id="GO:0003743">
    <property type="term" value="F:translation initiation factor activity"/>
    <property type="evidence" value="ECO:0007669"/>
    <property type="project" value="UniProtKB-KW"/>
</dbReference>
<keyword evidence="1" id="KW-0396">Initiation factor</keyword>
<dbReference type="EMBL" id="LHQL01000010">
    <property type="protein sequence ID" value="OOQ50536.1"/>
    <property type="molecule type" value="Genomic_DNA"/>
</dbReference>
<keyword evidence="1" id="KW-0648">Protein biosynthesis</keyword>
<proteinExistence type="predicted"/>
<evidence type="ECO:0000313" key="2">
    <source>
        <dbReference type="Proteomes" id="UP000190306"/>
    </source>
</evidence>
<dbReference type="Proteomes" id="UP000190306">
    <property type="component" value="Chromosome"/>
</dbReference>
<dbReference type="SUPFAM" id="SSF53756">
    <property type="entry name" value="UDP-Glycosyltransferase/glycogen phosphorylase"/>
    <property type="match status" value="1"/>
</dbReference>
<reference evidence="1 2" key="1">
    <citation type="submission" date="2015-07" db="EMBL/GenBank/DDBJ databases">
        <title>Draft Genome Sequence of Streptomyces antibioticus, IMRU 3720 reveals insights in the evolution of actinomycin biosynthetic gene clusters in Streptomyces.</title>
        <authorList>
            <person name="Crnovcic I."/>
            <person name="Ruckert C."/>
            <person name="Kalinowksi J."/>
            <person name="Keller U."/>
        </authorList>
    </citation>
    <scope>NUCLEOTIDE SEQUENCE [LARGE SCALE GENOMIC DNA]</scope>
    <source>
        <strain evidence="1 2">DSM 41481</strain>
    </source>
</reference>
<name>A0ABX3LIW4_STRAT</name>
<accession>A0ABX3LIW4</accession>
<gene>
    <name evidence="1" type="ORF">AFM16_21385</name>
</gene>
<organism evidence="1 2">
    <name type="scientific">Streptomyces antibioticus</name>
    <dbReference type="NCBI Taxonomy" id="1890"/>
    <lineage>
        <taxon>Bacteria</taxon>
        <taxon>Bacillati</taxon>
        <taxon>Actinomycetota</taxon>
        <taxon>Actinomycetes</taxon>
        <taxon>Kitasatosporales</taxon>
        <taxon>Streptomycetaceae</taxon>
        <taxon>Streptomyces</taxon>
    </lineage>
</organism>
<keyword evidence="2" id="KW-1185">Reference proteome</keyword>
<comment type="caution">
    <text evidence="1">The sequence shown here is derived from an EMBL/GenBank/DDBJ whole genome shotgun (WGS) entry which is preliminary data.</text>
</comment>
<evidence type="ECO:0000313" key="1">
    <source>
        <dbReference type="EMBL" id="OOQ50536.1"/>
    </source>
</evidence>
<sequence>MDTRATGDGRTVLFAARSAVALYRLLDVLPALSGDHRITRRFTLVPGSDYDTDTLAAIDALGGRTVPWAEACERSYDLVVTASPKGDLHLLRGPHVLLPHGAGFNKSIPGEGSADSASGLDPEFLRRAARHEGAPIALHALAHPDQVATVTAVDPTSASRAKVIGDLTLERVLASSPLRDRYRAALGTGARTLLVLTSTWGPESLIRRHPELPARLARQLPYDEYQLAFIIHPNERSLLGTYELTERLAPALDAGMILAGAHDEWASVLIAADALVTDHGSAALYYCAATEDRPVVSVHGGGGELIPGSPMGVLLDRVPQLDRAEDIAEALRAYHPGPGKAAAEAAFAPPGDAVERLRTEVYALLGLTPPTHRAAPRPLQIPAPSRRVPAAFDVHVEATTNDGVRITRHPVGTGGPPGHHLAVEHGAASEQLARSAGLLLRRPLLAPTPAPVDLTWTADGWTRHTLSAYPGCRAAAALLPSGESLLRVRGHEQPYTVRAEPLTEGERIVRLDPSVALSAAHARLLARPGEMPARLNCHIGERTFHITIRPATEAEAMAAI</sequence>